<feature type="domain" description="Glycosyl transferase family 1" evidence="7">
    <location>
        <begin position="203"/>
        <end position="325"/>
    </location>
</feature>
<comment type="catalytic activity">
    <reaction evidence="6">
        <text>queuosine(34) in tRNA(Asp) + GDP-alpha-D-mannose = O-4''-alpha-D-mannosylqueuosine(34) in tRNA(Asp) + GDP + H(+)</text>
        <dbReference type="Rhea" id="RHEA:12885"/>
        <dbReference type="Rhea" id="RHEA-COMP:18572"/>
        <dbReference type="Rhea" id="RHEA-COMP:18581"/>
        <dbReference type="ChEBI" id="CHEBI:15378"/>
        <dbReference type="ChEBI" id="CHEBI:57527"/>
        <dbReference type="ChEBI" id="CHEBI:58189"/>
        <dbReference type="ChEBI" id="CHEBI:194431"/>
        <dbReference type="ChEBI" id="CHEBI:194442"/>
        <dbReference type="EC" id="2.4.1.110"/>
    </reaction>
    <physiologicalReaction direction="left-to-right" evidence="6">
        <dbReference type="Rhea" id="RHEA:12886"/>
    </physiologicalReaction>
</comment>
<evidence type="ECO:0000256" key="5">
    <source>
        <dbReference type="ARBA" id="ARBA00044539"/>
    </source>
</evidence>
<gene>
    <name evidence="9" type="ORF">COB20_05090</name>
</gene>
<dbReference type="EC" id="2.4.1.110" evidence="4"/>
<dbReference type="SUPFAM" id="SSF53756">
    <property type="entry name" value="UDP-Glycosyltransferase/glycogen phosphorylase"/>
    <property type="match status" value="1"/>
</dbReference>
<dbReference type="AlphaFoldDB" id="A0A2A4XAT9"/>
<comment type="caution">
    <text evidence="9">The sequence shown here is derived from an EMBL/GenBank/DDBJ whole genome shotgun (WGS) entry which is preliminary data.</text>
</comment>
<name>A0A2A4XAT9_9GAMM</name>
<evidence type="ECO:0000256" key="4">
    <source>
        <dbReference type="ARBA" id="ARBA00044517"/>
    </source>
</evidence>
<dbReference type="PANTHER" id="PTHR13615:SF3">
    <property type="entry name" value="GLYCOSYLTRANSFERASE-LIKE DOMAIN-CONTAINING PROTEIN 1"/>
    <property type="match status" value="1"/>
</dbReference>
<evidence type="ECO:0000259" key="8">
    <source>
        <dbReference type="Pfam" id="PF12038"/>
    </source>
</evidence>
<evidence type="ECO:0000259" key="7">
    <source>
        <dbReference type="Pfam" id="PF00534"/>
    </source>
</evidence>
<reference evidence="10" key="1">
    <citation type="submission" date="2017-08" db="EMBL/GenBank/DDBJ databases">
        <title>A dynamic microbial community with high functional redundancy inhabits the cold, oxic subseafloor aquifer.</title>
        <authorList>
            <person name="Tully B.J."/>
            <person name="Wheat C.G."/>
            <person name="Glazer B.T."/>
            <person name="Huber J.A."/>
        </authorList>
    </citation>
    <scope>NUCLEOTIDE SEQUENCE [LARGE SCALE GENOMIC DNA]</scope>
</reference>
<dbReference type="PANTHER" id="PTHR13615">
    <property type="entry name" value="GLYCOSYLTRANSFERASE-LIKE 1"/>
    <property type="match status" value="1"/>
</dbReference>
<dbReference type="InterPro" id="IPR001296">
    <property type="entry name" value="Glyco_trans_1"/>
</dbReference>
<evidence type="ECO:0000313" key="10">
    <source>
        <dbReference type="Proteomes" id="UP000218767"/>
    </source>
</evidence>
<evidence type="ECO:0000256" key="3">
    <source>
        <dbReference type="ARBA" id="ARBA00022679"/>
    </source>
</evidence>
<dbReference type="Proteomes" id="UP000218767">
    <property type="component" value="Unassembled WGS sequence"/>
</dbReference>
<dbReference type="EMBL" id="NVUL01000019">
    <property type="protein sequence ID" value="PCI79259.1"/>
    <property type="molecule type" value="Genomic_DNA"/>
</dbReference>
<sequence>MKKPTINYRILLLSAYDAMSHKMWRGRLIDMFPEHSWTQLALPPRHFNWRIRGNSLQWALNEKERLNQDYDLLIVTSMVDLASLRGFIPRIAQLPTLLYFHENQFVYPLGSTQRSNNVEPQLVPLYSALCADAIAFNSDYNRSTFLQGAKELLKKLPDPLSPELLERIEKSEVIPVPIEEFPLEPVTPAIPTAKSPKQILDVIWNHRWEYDKGPKLLLRLAEAILAQRLPIRLHVVGQQFRSSPAEFEKIASLLEQHAAALSIDQGSFGFVENRESYIDLLRRCDVVLSTALHDFQGLAIQEACTLGCTPLVPDALVYPEYIDSEFLYPFNEHCNESDGSEANCAGILHQLENWQKMLAKSIALPRITLEGFSQKTLRPKYAELLERLVSRP</sequence>
<keyword evidence="3 9" id="KW-0808">Transferase</keyword>
<dbReference type="Pfam" id="PF00534">
    <property type="entry name" value="Glycos_transf_1"/>
    <property type="match status" value="1"/>
</dbReference>
<comment type="similarity">
    <text evidence="1">Belongs to the glycosyltransferase group 1 family. Glycosyltransferase 4 subfamily.</text>
</comment>
<dbReference type="GO" id="GO:0016438">
    <property type="term" value="F:tRNA-queuosine(34) beta-mannosyltransferase activity"/>
    <property type="evidence" value="ECO:0007669"/>
    <property type="project" value="UniProtKB-EC"/>
</dbReference>
<evidence type="ECO:0000256" key="2">
    <source>
        <dbReference type="ARBA" id="ARBA00022676"/>
    </source>
</evidence>
<organism evidence="9 10">
    <name type="scientific">SAR86 cluster bacterium</name>
    <dbReference type="NCBI Taxonomy" id="2030880"/>
    <lineage>
        <taxon>Bacteria</taxon>
        <taxon>Pseudomonadati</taxon>
        <taxon>Pseudomonadota</taxon>
        <taxon>Gammaproteobacteria</taxon>
        <taxon>SAR86 cluster</taxon>
    </lineage>
</organism>
<evidence type="ECO:0000256" key="6">
    <source>
        <dbReference type="ARBA" id="ARBA00048439"/>
    </source>
</evidence>
<accession>A0A2A4XAT9</accession>
<dbReference type="Pfam" id="PF12038">
    <property type="entry name" value="QTMAN_N"/>
    <property type="match status" value="1"/>
</dbReference>
<proteinExistence type="inferred from homology"/>
<feature type="domain" description="tRNA-queuosine alpha-mannosyltransferase N-terminal" evidence="8">
    <location>
        <begin position="9"/>
        <end position="178"/>
    </location>
</feature>
<evidence type="ECO:0000313" key="9">
    <source>
        <dbReference type="EMBL" id="PCI79259.1"/>
    </source>
</evidence>
<dbReference type="Gene3D" id="3.40.50.2000">
    <property type="entry name" value="Glycogen Phosphorylase B"/>
    <property type="match status" value="1"/>
</dbReference>
<protein>
    <recommendedName>
        <fullName evidence="5">tRNA-queuosine alpha-mannosyltransferase</fullName>
        <ecNumber evidence="4">2.4.1.110</ecNumber>
    </recommendedName>
</protein>
<dbReference type="InterPro" id="IPR051862">
    <property type="entry name" value="GT-like_domain_containing_1"/>
</dbReference>
<keyword evidence="2" id="KW-0328">Glycosyltransferase</keyword>
<dbReference type="InterPro" id="IPR022701">
    <property type="entry name" value="QTMAN_N"/>
</dbReference>
<evidence type="ECO:0000256" key="1">
    <source>
        <dbReference type="ARBA" id="ARBA00009481"/>
    </source>
</evidence>